<keyword evidence="5" id="KW-0133">Cell shape</keyword>
<sequence>MKLRLIRKSKIKRSSKSQRTRILFSGQPDFLLAALVLGLTLFGIVMIYDASAVMAFEDFGDRYYFLKRQGFWGAGGLILGLLVSLVDYHVWRRWAKPLLFVSLFFLILVLLPGFGGEIYGAKRRLSLPLGVPFMEQIAFQPSELAKLAVVNYLAAWLSAKKKSCRVVLPFLGVVGVAAGLIMLEPDLGTTITLVGGALVTLFLAPVPLWEVAAAGLVILAGGVGFAFSSEYRRNRLLVFLNPNIDRLGISYHINQILIALGSGGLFGLGLGYSRQKYQYLPEVVTDSIFAVIGEELGFVGALLVVGALFLLVGRGFLCSARGQDLFGRLLAGGITALVGFQIVLNLGSMAALTPLTGLPLPFFSYGRSSLLINLVEMGILLNISKQV</sequence>
<keyword evidence="4 16" id="KW-0812">Transmembrane</keyword>
<evidence type="ECO:0000256" key="7">
    <source>
        <dbReference type="ARBA" id="ARBA00022989"/>
    </source>
</evidence>
<evidence type="ECO:0000256" key="6">
    <source>
        <dbReference type="ARBA" id="ARBA00022984"/>
    </source>
</evidence>
<dbReference type="GO" id="GO:0015648">
    <property type="term" value="F:lipid-linked peptidoglycan transporter activity"/>
    <property type="evidence" value="ECO:0007669"/>
    <property type="project" value="TreeGrafter"/>
</dbReference>
<dbReference type="GO" id="GO:0005886">
    <property type="term" value="C:plasma membrane"/>
    <property type="evidence" value="ECO:0007669"/>
    <property type="project" value="TreeGrafter"/>
</dbReference>
<dbReference type="InterPro" id="IPR001182">
    <property type="entry name" value="FtsW/RodA"/>
</dbReference>
<evidence type="ECO:0000256" key="10">
    <source>
        <dbReference type="ARBA" id="ARBA00033270"/>
    </source>
</evidence>
<comment type="similarity">
    <text evidence="11">Belongs to the SEDS family. FtsW subfamily.</text>
</comment>
<evidence type="ECO:0000256" key="3">
    <source>
        <dbReference type="ARBA" id="ARBA00022679"/>
    </source>
</evidence>
<evidence type="ECO:0000313" key="18">
    <source>
        <dbReference type="Proteomes" id="UP000192520"/>
    </source>
</evidence>
<evidence type="ECO:0000256" key="13">
    <source>
        <dbReference type="ARBA" id="ARBA00041418"/>
    </source>
</evidence>
<dbReference type="EC" id="2.4.99.28" evidence="14"/>
<evidence type="ECO:0000256" key="15">
    <source>
        <dbReference type="ARBA" id="ARBA00049902"/>
    </source>
</evidence>
<dbReference type="PANTHER" id="PTHR30474:SF2">
    <property type="entry name" value="PEPTIDOGLYCAN GLYCOSYLTRANSFERASE FTSW-RELATED"/>
    <property type="match status" value="1"/>
</dbReference>
<evidence type="ECO:0000256" key="16">
    <source>
        <dbReference type="SAM" id="Phobius"/>
    </source>
</evidence>
<dbReference type="GO" id="GO:0009252">
    <property type="term" value="P:peptidoglycan biosynthetic process"/>
    <property type="evidence" value="ECO:0007669"/>
    <property type="project" value="UniProtKB-KW"/>
</dbReference>
<dbReference type="GO" id="GO:0032153">
    <property type="term" value="C:cell division site"/>
    <property type="evidence" value="ECO:0007669"/>
    <property type="project" value="TreeGrafter"/>
</dbReference>
<feature type="transmembrane region" description="Helical" evidence="16">
    <location>
        <begin position="98"/>
        <end position="119"/>
    </location>
</feature>
<feature type="transmembrane region" description="Helical" evidence="16">
    <location>
        <begin position="71"/>
        <end position="91"/>
    </location>
</feature>
<proteinExistence type="inferred from homology"/>
<feature type="transmembrane region" description="Helical" evidence="16">
    <location>
        <begin position="139"/>
        <end position="159"/>
    </location>
</feature>
<organism evidence="17 18">
    <name type="scientific">candidate division CPR3 bacterium 4484_211</name>
    <dbReference type="NCBI Taxonomy" id="1968527"/>
    <lineage>
        <taxon>Bacteria</taxon>
        <taxon>Bacteria division CPR3</taxon>
    </lineage>
</organism>
<comment type="catalytic activity">
    <reaction evidence="15">
        <text>[GlcNAc-(1-&gt;4)-Mur2Ac(oyl-L-Ala-gamma-D-Glu-L-Lys-D-Ala-D-Ala)](n)-di-trans,octa-cis-undecaprenyl diphosphate + beta-D-GlcNAc-(1-&gt;4)-Mur2Ac(oyl-L-Ala-gamma-D-Glu-L-Lys-D-Ala-D-Ala)-di-trans,octa-cis-undecaprenyl diphosphate = [GlcNAc-(1-&gt;4)-Mur2Ac(oyl-L-Ala-gamma-D-Glu-L-Lys-D-Ala-D-Ala)](n+1)-di-trans,octa-cis-undecaprenyl diphosphate + di-trans,octa-cis-undecaprenyl diphosphate + H(+)</text>
        <dbReference type="Rhea" id="RHEA:23708"/>
        <dbReference type="Rhea" id="RHEA-COMP:9602"/>
        <dbReference type="Rhea" id="RHEA-COMP:9603"/>
        <dbReference type="ChEBI" id="CHEBI:15378"/>
        <dbReference type="ChEBI" id="CHEBI:58405"/>
        <dbReference type="ChEBI" id="CHEBI:60033"/>
        <dbReference type="ChEBI" id="CHEBI:78435"/>
        <dbReference type="EC" id="2.4.99.28"/>
    </reaction>
</comment>
<evidence type="ECO:0000256" key="4">
    <source>
        <dbReference type="ARBA" id="ARBA00022692"/>
    </source>
</evidence>
<reference evidence="18" key="1">
    <citation type="submission" date="2017-03" db="EMBL/GenBank/DDBJ databases">
        <title>Novel pathways for hydrocarbon cycling and metabolic interdependencies in hydrothermal sediment communities.</title>
        <authorList>
            <person name="Dombrowski N."/>
            <person name="Seitz K."/>
            <person name="Teske A."/>
            <person name="Baker B."/>
        </authorList>
    </citation>
    <scope>NUCLEOTIDE SEQUENCE [LARGE SCALE GENOMIC DNA]</scope>
</reference>
<dbReference type="PANTHER" id="PTHR30474">
    <property type="entry name" value="CELL CYCLE PROTEIN"/>
    <property type="match status" value="1"/>
</dbReference>
<evidence type="ECO:0000256" key="8">
    <source>
        <dbReference type="ARBA" id="ARBA00023136"/>
    </source>
</evidence>
<evidence type="ECO:0000256" key="2">
    <source>
        <dbReference type="ARBA" id="ARBA00022676"/>
    </source>
</evidence>
<name>A0A1W9NYI0_UNCC3</name>
<dbReference type="Pfam" id="PF01098">
    <property type="entry name" value="FTSW_RODA_SPOVE"/>
    <property type="match status" value="1"/>
</dbReference>
<feature type="transmembrane region" description="Helical" evidence="16">
    <location>
        <begin position="325"/>
        <end position="344"/>
    </location>
</feature>
<dbReference type="GO" id="GO:0008360">
    <property type="term" value="P:regulation of cell shape"/>
    <property type="evidence" value="ECO:0007669"/>
    <property type="project" value="UniProtKB-KW"/>
</dbReference>
<feature type="transmembrane region" description="Helical" evidence="16">
    <location>
        <begin position="364"/>
        <end position="383"/>
    </location>
</feature>
<feature type="transmembrane region" description="Helical" evidence="16">
    <location>
        <begin position="166"/>
        <end position="183"/>
    </location>
</feature>
<evidence type="ECO:0000256" key="12">
    <source>
        <dbReference type="ARBA" id="ARBA00041185"/>
    </source>
</evidence>
<comment type="subcellular location">
    <subcellularLocation>
        <location evidence="1">Membrane</location>
        <topology evidence="1">Multi-pass membrane protein</topology>
    </subcellularLocation>
</comment>
<keyword evidence="3" id="KW-0808">Transferase</keyword>
<evidence type="ECO:0000256" key="14">
    <source>
        <dbReference type="ARBA" id="ARBA00044770"/>
    </source>
</evidence>
<dbReference type="GO" id="GO:0008955">
    <property type="term" value="F:peptidoglycan glycosyltransferase activity"/>
    <property type="evidence" value="ECO:0007669"/>
    <property type="project" value="UniProtKB-EC"/>
</dbReference>
<evidence type="ECO:0000256" key="9">
    <source>
        <dbReference type="ARBA" id="ARBA00032370"/>
    </source>
</evidence>
<evidence type="ECO:0000256" key="11">
    <source>
        <dbReference type="ARBA" id="ARBA00038053"/>
    </source>
</evidence>
<gene>
    <name evidence="17" type="ORF">B5M47_01855</name>
</gene>
<keyword evidence="7 16" id="KW-1133">Transmembrane helix</keyword>
<accession>A0A1W9NYI0</accession>
<dbReference type="Proteomes" id="UP000192520">
    <property type="component" value="Unassembled WGS sequence"/>
</dbReference>
<evidence type="ECO:0000313" key="17">
    <source>
        <dbReference type="EMBL" id="OQX51164.1"/>
    </source>
</evidence>
<keyword evidence="2" id="KW-0328">Glycosyltransferase</keyword>
<keyword evidence="8 16" id="KW-0472">Membrane</keyword>
<comment type="caution">
    <text evidence="17">The sequence shown here is derived from an EMBL/GenBank/DDBJ whole genome shotgun (WGS) entry which is preliminary data.</text>
</comment>
<keyword evidence="6" id="KW-0573">Peptidoglycan synthesis</keyword>
<feature type="transmembrane region" description="Helical" evidence="16">
    <location>
        <begin position="249"/>
        <end position="268"/>
    </location>
</feature>
<evidence type="ECO:0000256" key="1">
    <source>
        <dbReference type="ARBA" id="ARBA00004141"/>
    </source>
</evidence>
<dbReference type="STRING" id="1968527.B5M47_01855"/>
<dbReference type="AlphaFoldDB" id="A0A1W9NYI0"/>
<dbReference type="EMBL" id="MZGJ01000007">
    <property type="protein sequence ID" value="OQX51164.1"/>
    <property type="molecule type" value="Genomic_DNA"/>
</dbReference>
<feature type="transmembrane region" description="Helical" evidence="16">
    <location>
        <begin position="208"/>
        <end position="228"/>
    </location>
</feature>
<feature type="transmembrane region" description="Helical" evidence="16">
    <location>
        <begin position="288"/>
        <end position="313"/>
    </location>
</feature>
<protein>
    <recommendedName>
        <fullName evidence="12">Probable peptidoglycan glycosyltransferase FtsW</fullName>
        <ecNumber evidence="14">2.4.99.28</ecNumber>
    </recommendedName>
    <alternativeName>
        <fullName evidence="13">Cell division protein FtsW</fullName>
    </alternativeName>
    <alternativeName>
        <fullName evidence="10">Cell wall polymerase</fullName>
    </alternativeName>
    <alternativeName>
        <fullName evidence="9">Peptidoglycan polymerase</fullName>
    </alternativeName>
</protein>
<evidence type="ECO:0000256" key="5">
    <source>
        <dbReference type="ARBA" id="ARBA00022960"/>
    </source>
</evidence>
<dbReference type="GO" id="GO:0051301">
    <property type="term" value="P:cell division"/>
    <property type="evidence" value="ECO:0007669"/>
    <property type="project" value="InterPro"/>
</dbReference>